<evidence type="ECO:0000313" key="4">
    <source>
        <dbReference type="EMBL" id="MBR7619541.1"/>
    </source>
</evidence>
<dbReference type="SMART" id="SM00448">
    <property type="entry name" value="REC"/>
    <property type="match status" value="1"/>
</dbReference>
<reference evidence="4" key="2">
    <citation type="submission" date="2021-04" db="EMBL/GenBank/DDBJ databases">
        <title>Draft genome assembly of strain Phenylobacterium sp. 20VBR1 using MiniION and Illumina platforms.</title>
        <authorList>
            <person name="Thomas F.A."/>
            <person name="Krishnan K.P."/>
            <person name="Sinha R.K."/>
        </authorList>
    </citation>
    <scope>NUCLEOTIDE SEQUENCE</scope>
    <source>
        <strain evidence="4">20VBR1</strain>
    </source>
</reference>
<evidence type="ECO:0000256" key="2">
    <source>
        <dbReference type="PROSITE-ProRule" id="PRU00169"/>
    </source>
</evidence>
<dbReference type="InterPro" id="IPR050595">
    <property type="entry name" value="Bact_response_regulator"/>
</dbReference>
<dbReference type="PANTHER" id="PTHR44591:SF21">
    <property type="entry name" value="TWO-COMPONENT RESPONSE REGULATOR"/>
    <property type="match status" value="1"/>
</dbReference>
<keyword evidence="6" id="KW-1185">Reference proteome</keyword>
<evidence type="ECO:0000313" key="6">
    <source>
        <dbReference type="Proteomes" id="UP000622580"/>
    </source>
</evidence>
<evidence type="ECO:0000259" key="3">
    <source>
        <dbReference type="PROSITE" id="PS50110"/>
    </source>
</evidence>
<dbReference type="PROSITE" id="PS50110">
    <property type="entry name" value="RESPONSE_REGULATORY"/>
    <property type="match status" value="1"/>
</dbReference>
<dbReference type="InterPro" id="IPR001789">
    <property type="entry name" value="Sig_transdc_resp-reg_receiver"/>
</dbReference>
<gene>
    <name evidence="4" type="ORF">JKL49_09095</name>
    <name evidence="5" type="ORF">JKL49_13900</name>
</gene>
<dbReference type="EMBL" id="CP068570">
    <property type="protein sequence ID" value="QQZ51998.1"/>
    <property type="molecule type" value="Genomic_DNA"/>
</dbReference>
<dbReference type="RefSeq" id="WP_215339889.1">
    <property type="nucleotide sequence ID" value="NZ_JAGSGD010000001.1"/>
</dbReference>
<evidence type="ECO:0000313" key="5">
    <source>
        <dbReference type="EMBL" id="QQZ51998.1"/>
    </source>
</evidence>
<accession>A0A941D288</accession>
<dbReference type="Proteomes" id="UP000622580">
    <property type="component" value="Unassembled WGS sequence"/>
</dbReference>
<dbReference type="GO" id="GO:0000160">
    <property type="term" value="P:phosphorelay signal transduction system"/>
    <property type="evidence" value="ECO:0007669"/>
    <property type="project" value="InterPro"/>
</dbReference>
<dbReference type="PANTHER" id="PTHR44591">
    <property type="entry name" value="STRESS RESPONSE REGULATOR PROTEIN 1"/>
    <property type="match status" value="1"/>
</dbReference>
<organism evidence="4 6">
    <name type="scientific">Phenylobacterium glaciei</name>
    <dbReference type="NCBI Taxonomy" id="2803784"/>
    <lineage>
        <taxon>Bacteria</taxon>
        <taxon>Pseudomonadati</taxon>
        <taxon>Pseudomonadota</taxon>
        <taxon>Alphaproteobacteria</taxon>
        <taxon>Caulobacterales</taxon>
        <taxon>Caulobacteraceae</taxon>
        <taxon>Phenylobacterium</taxon>
    </lineage>
</organism>
<dbReference type="SUPFAM" id="SSF52172">
    <property type="entry name" value="CheY-like"/>
    <property type="match status" value="1"/>
</dbReference>
<feature type="modified residue" description="4-aspartylphosphate" evidence="2">
    <location>
        <position position="54"/>
    </location>
</feature>
<evidence type="ECO:0000256" key="1">
    <source>
        <dbReference type="ARBA" id="ARBA00022553"/>
    </source>
</evidence>
<name>A0A941D288_9CAUL</name>
<dbReference type="AlphaFoldDB" id="A0A941D288"/>
<protein>
    <submittedName>
        <fullName evidence="4">Response regulator</fullName>
    </submittedName>
</protein>
<proteinExistence type="predicted"/>
<dbReference type="EMBL" id="JAGSGD010000001">
    <property type="protein sequence ID" value="MBR7619541.1"/>
    <property type="molecule type" value="Genomic_DNA"/>
</dbReference>
<dbReference type="Pfam" id="PF00072">
    <property type="entry name" value="Response_reg"/>
    <property type="match status" value="1"/>
</dbReference>
<dbReference type="InterPro" id="IPR011006">
    <property type="entry name" value="CheY-like_superfamily"/>
</dbReference>
<reference evidence="5" key="1">
    <citation type="submission" date="2021-01" db="EMBL/GenBank/DDBJ databases">
        <title>Genome sequence of Phenylobacterium sp. 20VBR1 isolated from a valley glaceir, Ny-Alesund, Svalbard.</title>
        <authorList>
            <person name="Thomas F.A."/>
            <person name="Krishnan K.P."/>
            <person name="Sinha R.K."/>
        </authorList>
    </citation>
    <scope>NUCLEOTIDE SEQUENCE</scope>
    <source>
        <strain evidence="5">20VBR1</strain>
    </source>
</reference>
<keyword evidence="1 2" id="KW-0597">Phosphoprotein</keyword>
<feature type="domain" description="Response regulatory" evidence="3">
    <location>
        <begin position="4"/>
        <end position="116"/>
    </location>
</feature>
<sequence length="118" mass="12453">MAPLVLLVEDEILVRLTAAVGLEEAGFAVIEADDAAQALEILCSHDDICAVFTDVNMPGSLDGIDLAQLVHDRWPDVRILVTTGGADLSGGLPDGSEFVAKPYHADQIVTCLRRALAA</sequence>
<dbReference type="Gene3D" id="3.40.50.2300">
    <property type="match status" value="1"/>
</dbReference>